<organism evidence="1 2">
    <name type="scientific">Candidatus Epulonipiscium fishelsonii</name>
    <dbReference type="NCBI Taxonomy" id="77094"/>
    <lineage>
        <taxon>Bacteria</taxon>
        <taxon>Bacillati</taxon>
        <taxon>Bacillota</taxon>
        <taxon>Clostridia</taxon>
        <taxon>Lachnospirales</taxon>
        <taxon>Lachnospiraceae</taxon>
        <taxon>Candidatus Epulonipiscium</taxon>
    </lineage>
</organism>
<accession>A0ACC8XHL7</accession>
<name>A0ACC8XHL7_9FIRM</name>
<protein>
    <submittedName>
        <fullName evidence="1">Exodeoxyribonuclease VII large subunit</fullName>
    </submittedName>
</protein>
<keyword evidence="2" id="KW-1185">Reference proteome</keyword>
<evidence type="ECO:0000313" key="2">
    <source>
        <dbReference type="Proteomes" id="UP000188637"/>
    </source>
</evidence>
<dbReference type="EMBL" id="LJHD01000119">
    <property type="protein sequence ID" value="ONI44144.1"/>
    <property type="molecule type" value="Genomic_DNA"/>
</dbReference>
<sequence>MNRQAISVSDLNFYVSRMLKSECFLHDIWILGEISNCIYQTSGHIYFNLKDEYAIINSVMFNKEASDLDFKLKDGIKVFVKARIDLYEKSGRYQAYISKIEQFGTGDVYNKFEKLKLKLQEEGLFENKKQIPTLPQKVGVITSSTGAALQDILNITKRRNSFIGIYIYHTLVQGENAPEEIMHQIKQANKDNFVDVLILARGGGSKEDLWVFNDENLARCIYNSRIPIVSAIGHETDFTIADFVSDLRTPTPSAAAEVVFPSATLYKDKIQHYIKTLQQTISYDLAGYQTKLEQLSIAVTNMYKQKIAQCEQKYINNLNQLEKLSPIATLSRGYSYVTSRSKIINVADNINVGDNLNIILSNGEIEAYVKKVVKNNV</sequence>
<comment type="caution">
    <text evidence="1">The sequence shown here is derived from an EMBL/GenBank/DDBJ whole genome shotgun (WGS) entry which is preliminary data.</text>
</comment>
<proteinExistence type="predicted"/>
<evidence type="ECO:0000313" key="1">
    <source>
        <dbReference type="EMBL" id="ONI44144.1"/>
    </source>
</evidence>
<gene>
    <name evidence="1" type="ORF">AN640_05770</name>
</gene>
<reference evidence="1" key="1">
    <citation type="submission" date="2016-08" db="EMBL/GenBank/DDBJ databases">
        <authorList>
            <person name="Ngugi D.K."/>
            <person name="Miyake S."/>
            <person name="Stingl U."/>
        </authorList>
    </citation>
    <scope>NUCLEOTIDE SEQUENCE</scope>
    <source>
        <strain evidence="1">SCG-D08WGA-EpuloA1</strain>
    </source>
</reference>
<dbReference type="Proteomes" id="UP000188637">
    <property type="component" value="Unassembled WGS sequence"/>
</dbReference>